<reference evidence="2 3" key="1">
    <citation type="submission" date="2017-01" db="EMBL/GenBank/DDBJ databases">
        <title>Novel large sulfur bacteria in the metagenomes of groundwater-fed chemosynthetic microbial mats in the Lake Huron basin.</title>
        <authorList>
            <person name="Sharrar A.M."/>
            <person name="Flood B.E."/>
            <person name="Bailey J.V."/>
            <person name="Jones D.S."/>
            <person name="Biddanda B."/>
            <person name="Ruberg S.A."/>
            <person name="Marcus D.N."/>
            <person name="Dick G.J."/>
        </authorList>
    </citation>
    <scope>NUCLEOTIDE SEQUENCE [LARGE SCALE GENOMIC DNA]</scope>
    <source>
        <strain evidence="2">A8</strain>
    </source>
</reference>
<evidence type="ECO:0000313" key="3">
    <source>
        <dbReference type="Proteomes" id="UP000192491"/>
    </source>
</evidence>
<keyword evidence="1" id="KW-0812">Transmembrane</keyword>
<sequence>MREWYGILWHFLLVFGAGVLVGWLYLGSANESTIEASSPALGTNVNQPQALVTDQESHQFMQNWCAVNFGQGEQ</sequence>
<keyword evidence="1" id="KW-0472">Membrane</keyword>
<dbReference type="EMBL" id="MTEJ01000027">
    <property type="protein sequence ID" value="OQX14569.1"/>
    <property type="molecule type" value="Genomic_DNA"/>
</dbReference>
<comment type="caution">
    <text evidence="2">The sequence shown here is derived from an EMBL/GenBank/DDBJ whole genome shotgun (WGS) entry which is preliminary data.</text>
</comment>
<protein>
    <submittedName>
        <fullName evidence="2">Uncharacterized protein</fullName>
    </submittedName>
</protein>
<evidence type="ECO:0000313" key="2">
    <source>
        <dbReference type="EMBL" id="OQX14569.1"/>
    </source>
</evidence>
<feature type="transmembrane region" description="Helical" evidence="1">
    <location>
        <begin position="7"/>
        <end position="26"/>
    </location>
</feature>
<accession>A0A1Y1QVL4</accession>
<proteinExistence type="predicted"/>
<organism evidence="2 3">
    <name type="scientific">Thiothrix lacustris</name>
    <dbReference type="NCBI Taxonomy" id="525917"/>
    <lineage>
        <taxon>Bacteria</taxon>
        <taxon>Pseudomonadati</taxon>
        <taxon>Pseudomonadota</taxon>
        <taxon>Gammaproteobacteria</taxon>
        <taxon>Thiotrichales</taxon>
        <taxon>Thiotrichaceae</taxon>
        <taxon>Thiothrix</taxon>
    </lineage>
</organism>
<dbReference type="AlphaFoldDB" id="A0A1Y1QVL4"/>
<keyword evidence="1" id="KW-1133">Transmembrane helix</keyword>
<evidence type="ECO:0000256" key="1">
    <source>
        <dbReference type="SAM" id="Phobius"/>
    </source>
</evidence>
<dbReference type="Proteomes" id="UP000192491">
    <property type="component" value="Unassembled WGS sequence"/>
</dbReference>
<gene>
    <name evidence="2" type="ORF">BWK73_09240</name>
</gene>
<name>A0A1Y1QVL4_9GAMM</name>